<dbReference type="GO" id="GO:0005886">
    <property type="term" value="C:plasma membrane"/>
    <property type="evidence" value="ECO:0007669"/>
    <property type="project" value="UniProtKB-SubCell"/>
</dbReference>
<comment type="caution">
    <text evidence="12">The sequence shown here is derived from an EMBL/GenBank/DDBJ whole genome shotgun (WGS) entry which is preliminary data.</text>
</comment>
<keyword evidence="5" id="KW-0547">Nucleotide-binding</keyword>
<evidence type="ECO:0000313" key="12">
    <source>
        <dbReference type="EMBL" id="MCF2514318.1"/>
    </source>
</evidence>
<reference evidence="12" key="1">
    <citation type="submission" date="2022-01" db="EMBL/GenBank/DDBJ databases">
        <authorList>
            <person name="Jo J.-H."/>
            <person name="Im W.-T."/>
        </authorList>
    </citation>
    <scope>NUCLEOTIDE SEQUENCE</scope>
    <source>
        <strain evidence="12">G124</strain>
    </source>
</reference>
<dbReference type="Pfam" id="PF00005">
    <property type="entry name" value="ABC_tran"/>
    <property type="match status" value="1"/>
</dbReference>
<sequence length="564" mass="60402">MPVTAIAEMVMVAAIVPFLALLAGSPAQSSWPILFPLLEAMAGVAPGNMLIASATLFALAALATGLLRLALTRMSQVFALGMGHDLAVGIQRRLLHQPYQFHLSQHSSELLSSLDKVDHLIFNLVPQAIQAMSAMLITLLIVIVLVSLDPMTAALAVLLVGGLYGLVLVATRRRLSVRAKIVGSAYQQRLKALQESLGGIRDVILDQSQDVQLERFRKIDERFMRARAETAFLVSAPRFMVEALGLMLIALLTVIISGRPGGFLAALPVIGAMALGAQRLLPLINQLYSGWANLTASRPIIAEVAALAGLPFQESHEQQSAPMALINSIKFDDVSFQYADRSRPALHNLSLTIPKGARAAIVGPTGSGKSTLADLLMGLIEPNDGWVRIDGVALTDESLGAWRQSIAHVPQAIFLEDASIADNIARGSPGVEKDMMKLRRSAETAQLADFIESLPDGYETQVGERGVRLSGGQRQRLGLARAIYKNAPVLVLDEATNALDEATEASFFRALDQLGAQGRTIIIVAHRSSTIDGCDLILRLDQGRLVVTGSREPLFGEQASAGSC</sequence>
<keyword evidence="8 9" id="KW-0472">Membrane</keyword>
<feature type="domain" description="ABC transmembrane type-1" evidence="11">
    <location>
        <begin position="33"/>
        <end position="296"/>
    </location>
</feature>
<dbReference type="InterPro" id="IPR017871">
    <property type="entry name" value="ABC_transporter-like_CS"/>
</dbReference>
<dbReference type="PROSITE" id="PS50893">
    <property type="entry name" value="ABC_TRANSPORTER_2"/>
    <property type="match status" value="1"/>
</dbReference>
<evidence type="ECO:0000259" key="10">
    <source>
        <dbReference type="PROSITE" id="PS50893"/>
    </source>
</evidence>
<evidence type="ECO:0000256" key="3">
    <source>
        <dbReference type="ARBA" id="ARBA00022475"/>
    </source>
</evidence>
<dbReference type="InterPro" id="IPR003593">
    <property type="entry name" value="AAA+_ATPase"/>
</dbReference>
<feature type="transmembrane region" description="Helical" evidence="9">
    <location>
        <begin position="151"/>
        <end position="170"/>
    </location>
</feature>
<dbReference type="SUPFAM" id="SSF90123">
    <property type="entry name" value="ABC transporter transmembrane region"/>
    <property type="match status" value="1"/>
</dbReference>
<dbReference type="InterPro" id="IPR039421">
    <property type="entry name" value="Type_1_exporter"/>
</dbReference>
<evidence type="ECO:0000256" key="2">
    <source>
        <dbReference type="ARBA" id="ARBA00022448"/>
    </source>
</evidence>
<dbReference type="InterPro" id="IPR003439">
    <property type="entry name" value="ABC_transporter-like_ATP-bd"/>
</dbReference>
<accession>A0A9X1QIE1</accession>
<dbReference type="InterPro" id="IPR027417">
    <property type="entry name" value="P-loop_NTPase"/>
</dbReference>
<dbReference type="SMART" id="SM00382">
    <property type="entry name" value="AAA"/>
    <property type="match status" value="1"/>
</dbReference>
<dbReference type="PANTHER" id="PTHR24221">
    <property type="entry name" value="ATP-BINDING CASSETTE SUB-FAMILY B"/>
    <property type="match status" value="1"/>
</dbReference>
<evidence type="ECO:0000256" key="4">
    <source>
        <dbReference type="ARBA" id="ARBA00022692"/>
    </source>
</evidence>
<keyword evidence="7 9" id="KW-1133">Transmembrane helix</keyword>
<evidence type="ECO:0000313" key="13">
    <source>
        <dbReference type="Proteomes" id="UP001139410"/>
    </source>
</evidence>
<feature type="domain" description="ABC transporter" evidence="10">
    <location>
        <begin position="329"/>
        <end position="564"/>
    </location>
</feature>
<dbReference type="Proteomes" id="UP001139410">
    <property type="component" value="Unassembled WGS sequence"/>
</dbReference>
<proteinExistence type="predicted"/>
<keyword evidence="6 12" id="KW-0067">ATP-binding</keyword>
<evidence type="ECO:0000256" key="6">
    <source>
        <dbReference type="ARBA" id="ARBA00022840"/>
    </source>
</evidence>
<dbReference type="PROSITE" id="PS00211">
    <property type="entry name" value="ABC_TRANSPORTER_1"/>
    <property type="match status" value="1"/>
</dbReference>
<dbReference type="RefSeq" id="WP_235066787.1">
    <property type="nucleotide sequence ID" value="NZ_JAKFGM010000001.1"/>
</dbReference>
<evidence type="ECO:0000256" key="5">
    <source>
        <dbReference type="ARBA" id="ARBA00022741"/>
    </source>
</evidence>
<dbReference type="PROSITE" id="PS50929">
    <property type="entry name" value="ABC_TM1F"/>
    <property type="match status" value="1"/>
</dbReference>
<evidence type="ECO:0000256" key="8">
    <source>
        <dbReference type="ARBA" id="ARBA00023136"/>
    </source>
</evidence>
<dbReference type="EMBL" id="JAKFGM010000001">
    <property type="protein sequence ID" value="MCF2514318.1"/>
    <property type="molecule type" value="Genomic_DNA"/>
</dbReference>
<evidence type="ECO:0000256" key="9">
    <source>
        <dbReference type="SAM" id="Phobius"/>
    </source>
</evidence>
<dbReference type="GO" id="GO:0140359">
    <property type="term" value="F:ABC-type transporter activity"/>
    <property type="evidence" value="ECO:0007669"/>
    <property type="project" value="InterPro"/>
</dbReference>
<keyword evidence="3" id="KW-1003">Cell membrane</keyword>
<dbReference type="GO" id="GO:0005524">
    <property type="term" value="F:ATP binding"/>
    <property type="evidence" value="ECO:0007669"/>
    <property type="project" value="UniProtKB-KW"/>
</dbReference>
<feature type="transmembrane region" description="Helical" evidence="9">
    <location>
        <begin position="120"/>
        <end position="145"/>
    </location>
</feature>
<feature type="transmembrane region" description="Helical" evidence="9">
    <location>
        <begin position="51"/>
        <end position="71"/>
    </location>
</feature>
<evidence type="ECO:0000259" key="11">
    <source>
        <dbReference type="PROSITE" id="PS50929"/>
    </source>
</evidence>
<dbReference type="Pfam" id="PF00664">
    <property type="entry name" value="ABC_membrane"/>
    <property type="match status" value="1"/>
</dbReference>
<dbReference type="InterPro" id="IPR036640">
    <property type="entry name" value="ABC1_TM_sf"/>
</dbReference>
<dbReference type="FunFam" id="3.40.50.300:FF:000299">
    <property type="entry name" value="ABC transporter ATP-binding protein/permease"/>
    <property type="match status" value="1"/>
</dbReference>
<dbReference type="AlphaFoldDB" id="A0A9X1QIE1"/>
<keyword evidence="13" id="KW-1185">Reference proteome</keyword>
<dbReference type="Gene3D" id="1.20.1560.10">
    <property type="entry name" value="ABC transporter type 1, transmembrane domain"/>
    <property type="match status" value="1"/>
</dbReference>
<keyword evidence="4 9" id="KW-0812">Transmembrane</keyword>
<name>A0A9X1QIE1_9SPHN</name>
<dbReference type="SUPFAM" id="SSF52540">
    <property type="entry name" value="P-loop containing nucleoside triphosphate hydrolases"/>
    <property type="match status" value="1"/>
</dbReference>
<comment type="subcellular location">
    <subcellularLocation>
        <location evidence="1">Cell membrane</location>
        <topology evidence="1">Multi-pass membrane protein</topology>
    </subcellularLocation>
</comment>
<dbReference type="PANTHER" id="PTHR24221:SF654">
    <property type="entry name" value="ATP-BINDING CASSETTE SUB-FAMILY B MEMBER 6"/>
    <property type="match status" value="1"/>
</dbReference>
<evidence type="ECO:0000256" key="1">
    <source>
        <dbReference type="ARBA" id="ARBA00004651"/>
    </source>
</evidence>
<gene>
    <name evidence="12" type="ORF">LVY65_04460</name>
</gene>
<organism evidence="12 13">
    <name type="scientific">Sphingomonas cremea</name>
    <dbReference type="NCBI Taxonomy" id="2904799"/>
    <lineage>
        <taxon>Bacteria</taxon>
        <taxon>Pseudomonadati</taxon>
        <taxon>Pseudomonadota</taxon>
        <taxon>Alphaproteobacteria</taxon>
        <taxon>Sphingomonadales</taxon>
        <taxon>Sphingomonadaceae</taxon>
        <taxon>Sphingomonas</taxon>
    </lineage>
</organism>
<dbReference type="GO" id="GO:0034040">
    <property type="term" value="F:ATPase-coupled lipid transmembrane transporter activity"/>
    <property type="evidence" value="ECO:0007669"/>
    <property type="project" value="TreeGrafter"/>
</dbReference>
<protein>
    <submittedName>
        <fullName evidence="12">ABC transporter ATP-binding protein/permease</fullName>
    </submittedName>
</protein>
<feature type="transmembrane region" description="Helical" evidence="9">
    <location>
        <begin position="231"/>
        <end position="256"/>
    </location>
</feature>
<dbReference type="GO" id="GO:0016887">
    <property type="term" value="F:ATP hydrolysis activity"/>
    <property type="evidence" value="ECO:0007669"/>
    <property type="project" value="InterPro"/>
</dbReference>
<evidence type="ECO:0000256" key="7">
    <source>
        <dbReference type="ARBA" id="ARBA00022989"/>
    </source>
</evidence>
<dbReference type="InterPro" id="IPR011527">
    <property type="entry name" value="ABC1_TM_dom"/>
</dbReference>
<dbReference type="Gene3D" id="3.40.50.300">
    <property type="entry name" value="P-loop containing nucleotide triphosphate hydrolases"/>
    <property type="match status" value="1"/>
</dbReference>
<keyword evidence="2" id="KW-0813">Transport</keyword>